<gene>
    <name evidence="1" type="ORF">M9H77_23677</name>
</gene>
<evidence type="ECO:0000313" key="1">
    <source>
        <dbReference type="EMBL" id="KAI5664354.1"/>
    </source>
</evidence>
<protein>
    <submittedName>
        <fullName evidence="1">Uncharacterized protein</fullName>
    </submittedName>
</protein>
<name>A0ACC0AUY1_CATRO</name>
<evidence type="ECO:0000313" key="2">
    <source>
        <dbReference type="Proteomes" id="UP001060085"/>
    </source>
</evidence>
<sequence length="291" mass="33041">MHLRRVWHSPMQRRLCESAKIKVYGPVQMSTKATNKELQLGKRKEDLEGTKGVLFHGLRLVTREGFTSEKRSIGLSRGALQLACANGYERFNAVDSDLDVNKPKETTLQNDERPSAIAIMPNCNGKNTSSVSVAFPLQAASLPAKCRTFSHFKTTFADYAHQCHNLLRKNRCHPNIVKRWVQLTQLSKAQGRLSQPEFAPEQLVPVLECGIERFLEEHKFKVEVDPTRPFQQYGKGTHPLELGRGRFLISQGLNGKDFFVVGWNERGKEDDNPRLGPSLKDDNFPPMLTEW</sequence>
<accession>A0ACC0AUY1</accession>
<comment type="caution">
    <text evidence="1">The sequence shown here is derived from an EMBL/GenBank/DDBJ whole genome shotgun (WGS) entry which is preliminary data.</text>
</comment>
<proteinExistence type="predicted"/>
<dbReference type="Proteomes" id="UP001060085">
    <property type="component" value="Linkage Group LG05"/>
</dbReference>
<reference evidence="2" key="1">
    <citation type="journal article" date="2023" name="Nat. Plants">
        <title>Single-cell RNA sequencing provides a high-resolution roadmap for understanding the multicellular compartmentation of specialized metabolism.</title>
        <authorList>
            <person name="Sun S."/>
            <person name="Shen X."/>
            <person name="Li Y."/>
            <person name="Li Y."/>
            <person name="Wang S."/>
            <person name="Li R."/>
            <person name="Zhang H."/>
            <person name="Shen G."/>
            <person name="Guo B."/>
            <person name="Wei J."/>
            <person name="Xu J."/>
            <person name="St-Pierre B."/>
            <person name="Chen S."/>
            <person name="Sun C."/>
        </authorList>
    </citation>
    <scope>NUCLEOTIDE SEQUENCE [LARGE SCALE GENOMIC DNA]</scope>
</reference>
<dbReference type="EMBL" id="CM044705">
    <property type="protein sequence ID" value="KAI5664354.1"/>
    <property type="molecule type" value="Genomic_DNA"/>
</dbReference>
<keyword evidence="2" id="KW-1185">Reference proteome</keyword>
<organism evidence="1 2">
    <name type="scientific">Catharanthus roseus</name>
    <name type="common">Madagascar periwinkle</name>
    <name type="synonym">Vinca rosea</name>
    <dbReference type="NCBI Taxonomy" id="4058"/>
    <lineage>
        <taxon>Eukaryota</taxon>
        <taxon>Viridiplantae</taxon>
        <taxon>Streptophyta</taxon>
        <taxon>Embryophyta</taxon>
        <taxon>Tracheophyta</taxon>
        <taxon>Spermatophyta</taxon>
        <taxon>Magnoliopsida</taxon>
        <taxon>eudicotyledons</taxon>
        <taxon>Gunneridae</taxon>
        <taxon>Pentapetalae</taxon>
        <taxon>asterids</taxon>
        <taxon>lamiids</taxon>
        <taxon>Gentianales</taxon>
        <taxon>Apocynaceae</taxon>
        <taxon>Rauvolfioideae</taxon>
        <taxon>Vinceae</taxon>
        <taxon>Catharanthinae</taxon>
        <taxon>Catharanthus</taxon>
    </lineage>
</organism>